<dbReference type="PROSITE" id="PS00189">
    <property type="entry name" value="LIPOYL"/>
    <property type="match status" value="1"/>
</dbReference>
<dbReference type="InterPro" id="IPR000089">
    <property type="entry name" value="Biotin_lipoyl"/>
</dbReference>
<dbReference type="SUPFAM" id="SSF47005">
    <property type="entry name" value="Peripheral subunit-binding domain of 2-oxo acid dehydrogenase complex"/>
    <property type="match status" value="1"/>
</dbReference>
<dbReference type="Gene3D" id="4.10.320.10">
    <property type="entry name" value="E3-binding domain"/>
    <property type="match status" value="1"/>
</dbReference>
<evidence type="ECO:0000256" key="2">
    <source>
        <dbReference type="ARBA" id="ARBA00007317"/>
    </source>
</evidence>
<evidence type="ECO:0000256" key="3">
    <source>
        <dbReference type="ARBA" id="ARBA00011484"/>
    </source>
</evidence>
<sequence>MAFDVIMPQMGESIAEATVLKWHKKVGDPIAKDETLYEISTDKVDAEIPAPAAGTLLEILVDVNATVPVGTVVARIGDASEKPAGAPPASAAAPVAAPAAAPLAAPIHPMGVEDDNSLEGRLKTKSSPLVREMARQHGVDLARIQGTGQAGRVTKEDLEAYLAKGPATAAAPAAIAPSLPAVHDPSAPTLGLTPALSVAPAPAVPAFAAGERVKVEPMSRMRKIIADNMVASRRTSAHVYTVFEIDMTHVARLRNKHKQAFEEQFGTKLSFMPFIMMAACKALRAYPVANASVDGDNVVYKQDINLGIAVSLDWGLIVPVVKNADMMNLGGLARSLNDLAERARTKQLKPDEISGGTFTITNPGVYGDTFGLPIINQPQVAIQGVGAIVKRPVVVTGPDGTDFIAIRQIMFSSLGFDHRIIDGATGDLFMAFVKKELENSTFGLE</sequence>
<dbReference type="PROSITE" id="PS50968">
    <property type="entry name" value="BIOTINYL_LIPOYL"/>
    <property type="match status" value="1"/>
</dbReference>
<dbReference type="Gene3D" id="2.40.50.100">
    <property type="match status" value="1"/>
</dbReference>
<comment type="subunit">
    <text evidence="3">Forms a 24-polypeptide structural core with octahedral symmetry.</text>
</comment>
<evidence type="ECO:0000313" key="10">
    <source>
        <dbReference type="EMBL" id="GLH69300.1"/>
    </source>
</evidence>
<protein>
    <recommendedName>
        <fullName evidence="7">Dihydrolipoamide acetyltransferase component of pyruvate dehydrogenase complex</fullName>
        <ecNumber evidence="7">2.3.1.-</ecNumber>
    </recommendedName>
</protein>
<dbReference type="Gene3D" id="3.30.559.10">
    <property type="entry name" value="Chloramphenicol acetyltransferase-like domain"/>
    <property type="match status" value="1"/>
</dbReference>
<evidence type="ECO:0000259" key="8">
    <source>
        <dbReference type="PROSITE" id="PS50968"/>
    </source>
</evidence>
<dbReference type="InterPro" id="IPR004167">
    <property type="entry name" value="PSBD"/>
</dbReference>
<comment type="cofactor">
    <cofactor evidence="1 7">
        <name>(R)-lipoate</name>
        <dbReference type="ChEBI" id="CHEBI:83088"/>
    </cofactor>
</comment>
<dbReference type="InterPro" id="IPR003016">
    <property type="entry name" value="2-oxoA_DH_lipoyl-BS"/>
</dbReference>
<evidence type="ECO:0000256" key="7">
    <source>
        <dbReference type="RuleBase" id="RU003423"/>
    </source>
</evidence>
<evidence type="ECO:0000256" key="5">
    <source>
        <dbReference type="ARBA" id="ARBA00022823"/>
    </source>
</evidence>
<keyword evidence="6 7" id="KW-0012">Acyltransferase</keyword>
<dbReference type="Pfam" id="PF02817">
    <property type="entry name" value="E3_binding"/>
    <property type="match status" value="1"/>
</dbReference>
<dbReference type="InterPro" id="IPR011053">
    <property type="entry name" value="Single_hybrid_motif"/>
</dbReference>
<name>A0ABQ5Q4G0_9BACT</name>
<keyword evidence="10" id="KW-0670">Pyruvate</keyword>
<evidence type="ECO:0000256" key="1">
    <source>
        <dbReference type="ARBA" id="ARBA00001938"/>
    </source>
</evidence>
<keyword evidence="5 7" id="KW-0450">Lipoyl</keyword>
<dbReference type="EC" id="2.3.1.-" evidence="7"/>
<dbReference type="Proteomes" id="UP001165089">
    <property type="component" value="Unassembled WGS sequence"/>
</dbReference>
<dbReference type="InterPro" id="IPR001078">
    <property type="entry name" value="2-oxoacid_DH_actylTfrase"/>
</dbReference>
<reference evidence="10 11" key="1">
    <citation type="journal article" date="2023" name="Antonie Van Leeuwenhoek">
        <title>Mesoterricola silvestris gen. nov., sp. nov., Mesoterricola sediminis sp. nov., Geothrix oryzae sp. nov., Geothrix edaphica sp. nov., Geothrix rubra sp. nov., and Geothrix limicola sp. nov., six novel members of Acidobacteriota isolated from soils.</title>
        <authorList>
            <person name="Itoh H."/>
            <person name="Sugisawa Y."/>
            <person name="Mise K."/>
            <person name="Xu Z."/>
            <person name="Kuniyasu M."/>
            <person name="Ushijima N."/>
            <person name="Kawano K."/>
            <person name="Kobayashi E."/>
            <person name="Shiratori Y."/>
            <person name="Masuda Y."/>
            <person name="Senoo K."/>
        </authorList>
    </citation>
    <scope>NUCLEOTIDE SEQUENCE [LARGE SCALE GENOMIC DNA]</scope>
    <source>
        <strain evidence="10 11">Red803</strain>
    </source>
</reference>
<evidence type="ECO:0000313" key="11">
    <source>
        <dbReference type="Proteomes" id="UP001165089"/>
    </source>
</evidence>
<gene>
    <name evidence="10" type="ORF">GETHPA_08330</name>
</gene>
<feature type="domain" description="Peripheral subunit-binding (PSBD)" evidence="9">
    <location>
        <begin position="125"/>
        <end position="162"/>
    </location>
</feature>
<dbReference type="InterPro" id="IPR050743">
    <property type="entry name" value="2-oxoacid_DH_E2_comp"/>
</dbReference>
<evidence type="ECO:0000259" key="9">
    <source>
        <dbReference type="PROSITE" id="PS51826"/>
    </source>
</evidence>
<dbReference type="PANTHER" id="PTHR43178">
    <property type="entry name" value="DIHYDROLIPOAMIDE ACETYLTRANSFERASE COMPONENT OF PYRUVATE DEHYDROGENASE COMPLEX"/>
    <property type="match status" value="1"/>
</dbReference>
<dbReference type="CDD" id="cd06849">
    <property type="entry name" value="lipoyl_domain"/>
    <property type="match status" value="1"/>
</dbReference>
<dbReference type="SUPFAM" id="SSF51230">
    <property type="entry name" value="Single hybrid motif"/>
    <property type="match status" value="1"/>
</dbReference>
<keyword evidence="11" id="KW-1185">Reference proteome</keyword>
<dbReference type="Pfam" id="PF00364">
    <property type="entry name" value="Biotin_lipoyl"/>
    <property type="match status" value="1"/>
</dbReference>
<dbReference type="SUPFAM" id="SSF52777">
    <property type="entry name" value="CoA-dependent acyltransferases"/>
    <property type="match status" value="1"/>
</dbReference>
<dbReference type="Pfam" id="PF00198">
    <property type="entry name" value="2-oxoacid_dh"/>
    <property type="match status" value="1"/>
</dbReference>
<dbReference type="InterPro" id="IPR023213">
    <property type="entry name" value="CAT-like_dom_sf"/>
</dbReference>
<dbReference type="PANTHER" id="PTHR43178:SF5">
    <property type="entry name" value="LIPOAMIDE ACYLTRANSFERASE COMPONENT OF BRANCHED-CHAIN ALPHA-KETO ACID DEHYDROGENASE COMPLEX, MITOCHONDRIAL"/>
    <property type="match status" value="1"/>
</dbReference>
<proteinExistence type="inferred from homology"/>
<dbReference type="EMBL" id="BSDD01000001">
    <property type="protein sequence ID" value="GLH69300.1"/>
    <property type="molecule type" value="Genomic_DNA"/>
</dbReference>
<comment type="caution">
    <text evidence="10">The sequence shown here is derived from an EMBL/GenBank/DDBJ whole genome shotgun (WGS) entry which is preliminary data.</text>
</comment>
<evidence type="ECO:0000256" key="4">
    <source>
        <dbReference type="ARBA" id="ARBA00022679"/>
    </source>
</evidence>
<organism evidence="10 11">
    <name type="scientific">Geothrix rubra</name>
    <dbReference type="NCBI Taxonomy" id="2927977"/>
    <lineage>
        <taxon>Bacteria</taxon>
        <taxon>Pseudomonadati</taxon>
        <taxon>Acidobacteriota</taxon>
        <taxon>Holophagae</taxon>
        <taxon>Holophagales</taxon>
        <taxon>Holophagaceae</taxon>
        <taxon>Geothrix</taxon>
    </lineage>
</organism>
<dbReference type="RefSeq" id="WP_285723243.1">
    <property type="nucleotide sequence ID" value="NZ_BSDD01000001.1"/>
</dbReference>
<keyword evidence="4 7" id="KW-0808">Transferase</keyword>
<evidence type="ECO:0000256" key="6">
    <source>
        <dbReference type="ARBA" id="ARBA00023315"/>
    </source>
</evidence>
<dbReference type="PROSITE" id="PS51826">
    <property type="entry name" value="PSBD"/>
    <property type="match status" value="1"/>
</dbReference>
<feature type="domain" description="Lipoyl-binding" evidence="8">
    <location>
        <begin position="2"/>
        <end position="77"/>
    </location>
</feature>
<comment type="similarity">
    <text evidence="2 7">Belongs to the 2-oxoacid dehydrogenase family.</text>
</comment>
<dbReference type="InterPro" id="IPR036625">
    <property type="entry name" value="E3-bd_dom_sf"/>
</dbReference>
<accession>A0ABQ5Q4G0</accession>